<dbReference type="PATRIC" id="fig|1365251.3.peg.2573"/>
<evidence type="ECO:0000313" key="2">
    <source>
        <dbReference type="Proteomes" id="UP000076503"/>
    </source>
</evidence>
<evidence type="ECO:0000313" key="1">
    <source>
        <dbReference type="EMBL" id="KZN50347.1"/>
    </source>
</evidence>
<name>A0A162AI85_9GAMM</name>
<proteinExistence type="predicted"/>
<dbReference type="EMBL" id="AUXZ01000075">
    <property type="protein sequence ID" value="KZN50347.1"/>
    <property type="molecule type" value="Genomic_DNA"/>
</dbReference>
<comment type="caution">
    <text evidence="1">The sequence shown here is derived from an EMBL/GenBank/DDBJ whole genome shotgun (WGS) entry which is preliminary data.</text>
</comment>
<accession>A0A162AI85</accession>
<dbReference type="AlphaFoldDB" id="A0A162AI85"/>
<sequence length="58" mass="6467">MKIKLSKKSLKSLALQDSAIDQKRTQFIAGGFEPPVIVLPDVTDTPRCRKITFNSQCC</sequence>
<dbReference type="Proteomes" id="UP000076503">
    <property type="component" value="Unassembled WGS sequence"/>
</dbReference>
<gene>
    <name evidence="1" type="ORF">N476_02325</name>
</gene>
<dbReference type="RefSeq" id="WP_155731972.1">
    <property type="nucleotide sequence ID" value="NZ_AUXZ01000075.1"/>
</dbReference>
<organism evidence="1 2">
    <name type="scientific">Pseudoalteromonas luteoviolacea H33</name>
    <dbReference type="NCBI Taxonomy" id="1365251"/>
    <lineage>
        <taxon>Bacteria</taxon>
        <taxon>Pseudomonadati</taxon>
        <taxon>Pseudomonadota</taxon>
        <taxon>Gammaproteobacteria</taxon>
        <taxon>Alteromonadales</taxon>
        <taxon>Pseudoalteromonadaceae</taxon>
        <taxon>Pseudoalteromonas</taxon>
    </lineage>
</organism>
<reference evidence="1 2" key="1">
    <citation type="submission" date="2013-07" db="EMBL/GenBank/DDBJ databases">
        <title>Comparative Genomic and Metabolomic Analysis of Twelve Strains of Pseudoalteromonas luteoviolacea.</title>
        <authorList>
            <person name="Vynne N.G."/>
            <person name="Mansson M."/>
            <person name="Gram L."/>
        </authorList>
    </citation>
    <scope>NUCLEOTIDE SEQUENCE [LARGE SCALE GENOMIC DNA]</scope>
    <source>
        <strain evidence="1 2">H33</strain>
    </source>
</reference>
<protein>
    <submittedName>
        <fullName evidence="1">Uncharacterized protein</fullName>
    </submittedName>
</protein>